<dbReference type="EC" id="2.7.1.40" evidence="4"/>
<sequence length="150" mass="16425">MPTAAVKPIASQDVASRLEWCSKLDVHVTPKALRKCSIICTIGPKTASVEMISALRDAGMNILRMNFSHGSYEYHGSVVKNARASTAKNGRVLAIALDTKGPEIRTGMTANDEDIDIPAGHEMRFSTDEKYANAGTKEVIYIDYQNLPKR</sequence>
<name>A0A8H7ZMT9_9FUNG</name>
<evidence type="ECO:0000256" key="5">
    <source>
        <dbReference type="ARBA" id="ARBA00022679"/>
    </source>
</evidence>
<comment type="pathway">
    <text evidence="2">Carbohydrate degradation; glycolysis; pyruvate from D-glyceraldehyde 3-phosphate: step 5/5.</text>
</comment>
<evidence type="ECO:0000256" key="11">
    <source>
        <dbReference type="ARBA" id="ARBA00023152"/>
    </source>
</evidence>
<evidence type="ECO:0000256" key="1">
    <source>
        <dbReference type="ARBA" id="ARBA00001958"/>
    </source>
</evidence>
<dbReference type="SUPFAM" id="SSF51621">
    <property type="entry name" value="Phosphoenolpyruvate/pyruvate domain"/>
    <property type="match status" value="1"/>
</dbReference>
<evidence type="ECO:0000256" key="12">
    <source>
        <dbReference type="ARBA" id="ARBA00023317"/>
    </source>
</evidence>
<feature type="non-terminal residue" evidence="15">
    <location>
        <position position="150"/>
    </location>
</feature>
<evidence type="ECO:0000256" key="6">
    <source>
        <dbReference type="ARBA" id="ARBA00022723"/>
    </source>
</evidence>
<keyword evidence="9" id="KW-0067">ATP-binding</keyword>
<dbReference type="GO" id="GO:0004743">
    <property type="term" value="F:pyruvate kinase activity"/>
    <property type="evidence" value="ECO:0007669"/>
    <property type="project" value="UniProtKB-EC"/>
</dbReference>
<comment type="catalytic activity">
    <reaction evidence="13">
        <text>pyruvate + ATP = phosphoenolpyruvate + ADP + H(+)</text>
        <dbReference type="Rhea" id="RHEA:18157"/>
        <dbReference type="ChEBI" id="CHEBI:15361"/>
        <dbReference type="ChEBI" id="CHEBI:15378"/>
        <dbReference type="ChEBI" id="CHEBI:30616"/>
        <dbReference type="ChEBI" id="CHEBI:58702"/>
        <dbReference type="ChEBI" id="CHEBI:456216"/>
        <dbReference type="EC" id="2.7.1.40"/>
    </reaction>
</comment>
<evidence type="ECO:0000256" key="7">
    <source>
        <dbReference type="ARBA" id="ARBA00022741"/>
    </source>
</evidence>
<dbReference type="Pfam" id="PF00224">
    <property type="entry name" value="PK"/>
    <property type="match status" value="1"/>
</dbReference>
<keyword evidence="11" id="KW-0324">Glycolysis</keyword>
<dbReference type="InterPro" id="IPR015793">
    <property type="entry name" value="Pyrv_Knase_brl"/>
</dbReference>
<comment type="cofactor">
    <cofactor evidence="1">
        <name>K(+)</name>
        <dbReference type="ChEBI" id="CHEBI:29103"/>
    </cofactor>
</comment>
<proteinExistence type="inferred from homology"/>
<dbReference type="GO" id="GO:0030955">
    <property type="term" value="F:potassium ion binding"/>
    <property type="evidence" value="ECO:0007669"/>
    <property type="project" value="InterPro"/>
</dbReference>
<evidence type="ECO:0000259" key="14">
    <source>
        <dbReference type="Pfam" id="PF00224"/>
    </source>
</evidence>
<dbReference type="InterPro" id="IPR001697">
    <property type="entry name" value="Pyr_Knase"/>
</dbReference>
<dbReference type="SUPFAM" id="SSF50800">
    <property type="entry name" value="PK beta-barrel domain-like"/>
    <property type="match status" value="1"/>
</dbReference>
<protein>
    <recommendedName>
        <fullName evidence="4">pyruvate kinase</fullName>
        <ecNumber evidence="4">2.7.1.40</ecNumber>
    </recommendedName>
</protein>
<keyword evidence="12 15" id="KW-0670">Pyruvate</keyword>
<dbReference type="UniPathway" id="UPA00109">
    <property type="reaction ID" value="UER00188"/>
</dbReference>
<evidence type="ECO:0000256" key="13">
    <source>
        <dbReference type="ARBA" id="ARBA00048152"/>
    </source>
</evidence>
<evidence type="ECO:0000256" key="2">
    <source>
        <dbReference type="ARBA" id="ARBA00004997"/>
    </source>
</evidence>
<evidence type="ECO:0000256" key="4">
    <source>
        <dbReference type="ARBA" id="ARBA00012142"/>
    </source>
</evidence>
<evidence type="ECO:0000256" key="10">
    <source>
        <dbReference type="ARBA" id="ARBA00022842"/>
    </source>
</evidence>
<dbReference type="GO" id="GO:0005524">
    <property type="term" value="F:ATP binding"/>
    <property type="evidence" value="ECO:0007669"/>
    <property type="project" value="UniProtKB-KW"/>
</dbReference>
<keyword evidence="16" id="KW-1185">Reference proteome</keyword>
<reference evidence="15 16" key="1">
    <citation type="journal article" name="Sci. Rep.">
        <title>Genome-scale phylogenetic analyses confirm Olpidium as the closest living zoosporic fungus to the non-flagellated, terrestrial fungi.</title>
        <authorList>
            <person name="Chang Y."/>
            <person name="Rochon D."/>
            <person name="Sekimoto S."/>
            <person name="Wang Y."/>
            <person name="Chovatia M."/>
            <person name="Sandor L."/>
            <person name="Salamov A."/>
            <person name="Grigoriev I.V."/>
            <person name="Stajich J.E."/>
            <person name="Spatafora J.W."/>
        </authorList>
    </citation>
    <scope>NUCLEOTIDE SEQUENCE [LARGE SCALE GENOMIC DNA]</scope>
    <source>
        <strain evidence="15">S191</strain>
    </source>
</reference>
<feature type="domain" description="Pyruvate kinase barrel" evidence="14">
    <location>
        <begin position="34"/>
        <end position="149"/>
    </location>
</feature>
<evidence type="ECO:0000256" key="8">
    <source>
        <dbReference type="ARBA" id="ARBA00022777"/>
    </source>
</evidence>
<dbReference type="InterPro" id="IPR015813">
    <property type="entry name" value="Pyrv/PenolPyrv_kinase-like_dom"/>
</dbReference>
<organism evidence="15 16">
    <name type="scientific">Olpidium bornovanus</name>
    <dbReference type="NCBI Taxonomy" id="278681"/>
    <lineage>
        <taxon>Eukaryota</taxon>
        <taxon>Fungi</taxon>
        <taxon>Fungi incertae sedis</taxon>
        <taxon>Olpidiomycota</taxon>
        <taxon>Olpidiomycotina</taxon>
        <taxon>Olpidiomycetes</taxon>
        <taxon>Olpidiales</taxon>
        <taxon>Olpidiaceae</taxon>
        <taxon>Olpidium</taxon>
    </lineage>
</organism>
<dbReference type="Gene3D" id="2.40.33.10">
    <property type="entry name" value="PK beta-barrel domain-like"/>
    <property type="match status" value="1"/>
</dbReference>
<dbReference type="OrthoDB" id="108365at2759"/>
<dbReference type="EMBL" id="JAEFCI010012434">
    <property type="protein sequence ID" value="KAG5456001.1"/>
    <property type="molecule type" value="Genomic_DNA"/>
</dbReference>
<keyword evidence="5" id="KW-0808">Transferase</keyword>
<dbReference type="InterPro" id="IPR040442">
    <property type="entry name" value="Pyrv_kinase-like_dom_sf"/>
</dbReference>
<comment type="caution">
    <text evidence="15">The sequence shown here is derived from an EMBL/GenBank/DDBJ whole genome shotgun (WGS) entry which is preliminary data.</text>
</comment>
<dbReference type="GO" id="GO:0016301">
    <property type="term" value="F:kinase activity"/>
    <property type="evidence" value="ECO:0007669"/>
    <property type="project" value="UniProtKB-KW"/>
</dbReference>
<keyword evidence="10" id="KW-0460">Magnesium</keyword>
<dbReference type="PANTHER" id="PTHR11817">
    <property type="entry name" value="PYRUVATE KINASE"/>
    <property type="match status" value="1"/>
</dbReference>
<evidence type="ECO:0000313" key="15">
    <source>
        <dbReference type="EMBL" id="KAG5456001.1"/>
    </source>
</evidence>
<dbReference type="GO" id="GO:0000287">
    <property type="term" value="F:magnesium ion binding"/>
    <property type="evidence" value="ECO:0007669"/>
    <property type="project" value="InterPro"/>
</dbReference>
<keyword evidence="8 15" id="KW-0418">Kinase</keyword>
<accession>A0A8H7ZMT9</accession>
<evidence type="ECO:0000256" key="3">
    <source>
        <dbReference type="ARBA" id="ARBA00008663"/>
    </source>
</evidence>
<evidence type="ECO:0000313" key="16">
    <source>
        <dbReference type="Proteomes" id="UP000673691"/>
    </source>
</evidence>
<dbReference type="Proteomes" id="UP000673691">
    <property type="component" value="Unassembled WGS sequence"/>
</dbReference>
<comment type="similarity">
    <text evidence="3">Belongs to the pyruvate kinase family.</text>
</comment>
<keyword evidence="7" id="KW-0547">Nucleotide-binding</keyword>
<evidence type="ECO:0000256" key="9">
    <source>
        <dbReference type="ARBA" id="ARBA00022840"/>
    </source>
</evidence>
<gene>
    <name evidence="15" type="ORF">BJ554DRAFT_4376</name>
</gene>
<dbReference type="AlphaFoldDB" id="A0A8H7ZMT9"/>
<keyword evidence="6" id="KW-0479">Metal-binding</keyword>
<dbReference type="InterPro" id="IPR015806">
    <property type="entry name" value="Pyrv_Knase_insert_dom_sf"/>
</dbReference>
<dbReference type="InterPro" id="IPR011037">
    <property type="entry name" value="Pyrv_Knase-like_insert_dom_sf"/>
</dbReference>
<dbReference type="Gene3D" id="3.20.20.60">
    <property type="entry name" value="Phosphoenolpyruvate-binding domains"/>
    <property type="match status" value="1"/>
</dbReference>